<dbReference type="GeneID" id="9861592"/>
<evidence type="ECO:0000313" key="1">
    <source>
        <dbReference type="EMBL" id="ADM80028.1"/>
    </source>
</evidence>
<evidence type="ECO:0000313" key="2">
    <source>
        <dbReference type="Proteomes" id="UP000002236"/>
    </source>
</evidence>
<dbReference type="OrthoDB" id="28568at10239"/>
<gene>
    <name evidence="1" type="ORF">phiAS5_ORF0185</name>
</gene>
<dbReference type="RefSeq" id="YP_003969474.1">
    <property type="nucleotide sequence ID" value="NC_014636.1"/>
</dbReference>
<keyword evidence="2" id="KW-1185">Reference proteome</keyword>
<organism evidence="1 2">
    <name type="scientific">Aeromonas phage phiAS5</name>
    <dbReference type="NCBI Taxonomy" id="879630"/>
    <lineage>
        <taxon>Viruses</taxon>
        <taxon>Duplodnaviria</taxon>
        <taxon>Heunggongvirae</taxon>
        <taxon>Uroviricota</taxon>
        <taxon>Caudoviricetes</taxon>
        <taxon>Pantevenvirales</taxon>
        <taxon>Straboviridae</taxon>
        <taxon>Chrysonvirus</taxon>
        <taxon>Chrysonvirus as5</taxon>
    </lineage>
</organism>
<accession>E1A2T2</accession>
<dbReference type="Proteomes" id="UP000002236">
    <property type="component" value="Segment"/>
</dbReference>
<dbReference type="KEGG" id="vg:9861592"/>
<dbReference type="EMBL" id="HM452126">
    <property type="protein sequence ID" value="ADM80028.1"/>
    <property type="molecule type" value="Genomic_DNA"/>
</dbReference>
<protein>
    <submittedName>
        <fullName evidence="1">Uncharacterized protein</fullName>
    </submittedName>
</protein>
<proteinExistence type="predicted"/>
<sequence>MKARIKQFAGNNVEQFICSDESDDLYTAVGIHGIHAMHYHSRERTVFDVEETETGYVLEIRGTLFEDIPGKYLEFI</sequence>
<name>E1A2T2_9CAUD</name>
<reference evidence="1 2" key="1">
    <citation type="journal article" date="2012" name="Vet. Microbiol.">
        <title>Complete genome sequence and characterization of a broad-host range T4-like bacteriophage phiAS5 infecting Aeromonas salmonicida subsp. salmonicida.</title>
        <authorList>
            <person name="Kim J.H."/>
            <person name="Son J.S."/>
            <person name="Choi Y.J."/>
            <person name="Choresca C.H.Jr."/>
            <person name="Shin S.P."/>
            <person name="Han J.E."/>
            <person name="Jun J.W."/>
            <person name="Park S.C."/>
        </authorList>
    </citation>
    <scope>NUCLEOTIDE SEQUENCE [LARGE SCALE GENOMIC DNA]</scope>
</reference>